<keyword evidence="2" id="KW-1185">Reference proteome</keyword>
<proteinExistence type="predicted"/>
<reference evidence="1" key="1">
    <citation type="submission" date="2018-05" db="EMBL/GenBank/DDBJ databases">
        <title>Draft genome of Mucuna pruriens seed.</title>
        <authorList>
            <person name="Nnadi N.E."/>
            <person name="Vos R."/>
            <person name="Hasami M.H."/>
            <person name="Devisetty U.K."/>
            <person name="Aguiy J.C."/>
        </authorList>
    </citation>
    <scope>NUCLEOTIDE SEQUENCE [LARGE SCALE GENOMIC DNA]</scope>
    <source>
        <strain evidence="1">JCA_2017</strain>
    </source>
</reference>
<feature type="non-terminal residue" evidence="1">
    <location>
        <position position="85"/>
    </location>
</feature>
<dbReference type="AlphaFoldDB" id="A0A371FWZ6"/>
<gene>
    <name evidence="1" type="ORF">CR513_36444</name>
</gene>
<dbReference type="OrthoDB" id="1722863at2759"/>
<dbReference type="EMBL" id="QJKJ01007568">
    <property type="protein sequence ID" value="RDX82730.1"/>
    <property type="molecule type" value="Genomic_DNA"/>
</dbReference>
<organism evidence="1 2">
    <name type="scientific">Mucuna pruriens</name>
    <name type="common">Velvet bean</name>
    <name type="synonym">Dolichos pruriens</name>
    <dbReference type="NCBI Taxonomy" id="157652"/>
    <lineage>
        <taxon>Eukaryota</taxon>
        <taxon>Viridiplantae</taxon>
        <taxon>Streptophyta</taxon>
        <taxon>Embryophyta</taxon>
        <taxon>Tracheophyta</taxon>
        <taxon>Spermatophyta</taxon>
        <taxon>Magnoliopsida</taxon>
        <taxon>eudicotyledons</taxon>
        <taxon>Gunneridae</taxon>
        <taxon>Pentapetalae</taxon>
        <taxon>rosids</taxon>
        <taxon>fabids</taxon>
        <taxon>Fabales</taxon>
        <taxon>Fabaceae</taxon>
        <taxon>Papilionoideae</taxon>
        <taxon>50 kb inversion clade</taxon>
        <taxon>NPAAA clade</taxon>
        <taxon>indigoferoid/millettioid clade</taxon>
        <taxon>Phaseoleae</taxon>
        <taxon>Mucuna</taxon>
    </lineage>
</organism>
<accession>A0A371FWZ6</accession>
<comment type="caution">
    <text evidence="1">The sequence shown here is derived from an EMBL/GenBank/DDBJ whole genome shotgun (WGS) entry which is preliminary data.</text>
</comment>
<protein>
    <submittedName>
        <fullName evidence="1">Uncharacterized protein</fullName>
    </submittedName>
</protein>
<dbReference type="Proteomes" id="UP000257109">
    <property type="component" value="Unassembled WGS sequence"/>
</dbReference>
<evidence type="ECO:0000313" key="2">
    <source>
        <dbReference type="Proteomes" id="UP000257109"/>
    </source>
</evidence>
<sequence>MVSVSSQINSFEGNHRDSPDCVNLNLALWVEEPISTLDNLQEVKIEKWERSNRMCLMIMKRSILEAFWGSIFESLSASRFLEEIE</sequence>
<name>A0A371FWZ6_MUCPR</name>
<evidence type="ECO:0000313" key="1">
    <source>
        <dbReference type="EMBL" id="RDX82730.1"/>
    </source>
</evidence>